<protein>
    <submittedName>
        <fullName evidence="1">Uncharacterized protein</fullName>
    </submittedName>
</protein>
<dbReference type="OrthoDB" id="773272at2"/>
<proteinExistence type="predicted"/>
<name>A0A521FU43_9SPHI</name>
<reference evidence="1 2" key="1">
    <citation type="submission" date="2017-05" db="EMBL/GenBank/DDBJ databases">
        <authorList>
            <person name="Varghese N."/>
            <person name="Submissions S."/>
        </authorList>
    </citation>
    <scope>NUCLEOTIDE SEQUENCE [LARGE SCALE GENOMIC DNA]</scope>
    <source>
        <strain evidence="1 2">DSM 19036</strain>
    </source>
</reference>
<accession>A0A521FU43</accession>
<dbReference type="Proteomes" id="UP000320300">
    <property type="component" value="Unassembled WGS sequence"/>
</dbReference>
<evidence type="ECO:0000313" key="1">
    <source>
        <dbReference type="EMBL" id="SMO99632.1"/>
    </source>
</evidence>
<dbReference type="AlphaFoldDB" id="A0A521FU43"/>
<dbReference type="RefSeq" id="WP_142531351.1">
    <property type="nucleotide sequence ID" value="NZ_CBCSJO010000018.1"/>
</dbReference>
<gene>
    <name evidence="1" type="ORF">SAMN06265348_12423</name>
</gene>
<sequence length="72" mass="8450">MNGKNHFTQEEAFEIKKYLQSAREAGMGVQKPFIEYLRKELRFFITDFTVSRKRFTPENFDALVAEGKITIS</sequence>
<keyword evidence="2" id="KW-1185">Reference proteome</keyword>
<evidence type="ECO:0000313" key="2">
    <source>
        <dbReference type="Proteomes" id="UP000320300"/>
    </source>
</evidence>
<organism evidence="1 2">
    <name type="scientific">Pedobacter westerhofensis</name>
    <dbReference type="NCBI Taxonomy" id="425512"/>
    <lineage>
        <taxon>Bacteria</taxon>
        <taxon>Pseudomonadati</taxon>
        <taxon>Bacteroidota</taxon>
        <taxon>Sphingobacteriia</taxon>
        <taxon>Sphingobacteriales</taxon>
        <taxon>Sphingobacteriaceae</taxon>
        <taxon>Pedobacter</taxon>
    </lineage>
</organism>
<dbReference type="EMBL" id="FXTN01000024">
    <property type="protein sequence ID" value="SMO99632.1"/>
    <property type="molecule type" value="Genomic_DNA"/>
</dbReference>